<organism evidence="3 4">
    <name type="scientific">Pollutimonas harenae</name>
    <dbReference type="NCBI Taxonomy" id="657015"/>
    <lineage>
        <taxon>Bacteria</taxon>
        <taxon>Pseudomonadati</taxon>
        <taxon>Pseudomonadota</taxon>
        <taxon>Betaproteobacteria</taxon>
        <taxon>Burkholderiales</taxon>
        <taxon>Alcaligenaceae</taxon>
        <taxon>Pollutimonas</taxon>
    </lineage>
</organism>
<comment type="caution">
    <text evidence="3">The sequence shown here is derived from an EMBL/GenBank/DDBJ whole genome shotgun (WGS) entry which is preliminary data.</text>
</comment>
<dbReference type="Pfam" id="PF18885">
    <property type="entry name" value="DUF5648"/>
    <property type="match status" value="1"/>
</dbReference>
<keyword evidence="1" id="KW-0732">Signal</keyword>
<reference evidence="3 4" key="1">
    <citation type="submission" date="2020-07" db="EMBL/GenBank/DDBJ databases">
        <title>Taxonomic revisions and descriptions of new bacterial species based on genomic comparisons in the high-G+C-content subgroup of the family Alcaligenaceae.</title>
        <authorList>
            <person name="Szabo A."/>
            <person name="Felfoldi T."/>
        </authorList>
    </citation>
    <scope>NUCLEOTIDE SEQUENCE [LARGE SCALE GENOMIC DNA]</scope>
    <source>
        <strain evidence="3 4">DSM 25667</strain>
    </source>
</reference>
<proteinExistence type="predicted"/>
<dbReference type="OrthoDB" id="1393129at2"/>
<dbReference type="InterPro" id="IPR043708">
    <property type="entry name" value="DUF5648"/>
</dbReference>
<sequence length="608" mass="64655">MNSFLCKAFAVTFLTLPVQAAQQAELAKQAPAYIQLQRAVLINADLWTDQPQILAANYGFEGIIGVPGLMGVDDLPRAVAAGAGVNLDWAALDPAPPLRNLTSAAGVLGLAIAGFGATPQLADAMPIEVSWPLLPGSVSPDNIAITLNTGEIVHPVAAALNPNYDYNERHVIVVFGEFANRLTPDTPGAIYPVSVSFVQGDSPLMAVGPDGPISIVGLSALSSHPYVAGPALVGAKLSRFSPAGDFPPPALNSAFPNDAYSLYGNAAQYRLRLFTSGGFSPDGVSGFLPTDFATFFRLHAHDAEGKLVTLDKAGHTYDLGVGKIEIIGLAEVGPPTDGTVDPAYYAEDHDNYFDIMLKGDEAAINLLQSVEIPTSAVTGYSDIYNPGGPGRTPTPTTPYTKPALPQTYPIFHSVDQPRTVSYASQSLADYDLDDDLPVVFRLQADDKADILTSNSRLANQWVDSQGYSLEHVGFANETDRPGVSAVMGYVSETGDRIYTLDPVEQARLDQAPGWRSEGRAFGAFDQPWTGLEPVYRFFELKTKRHVFTTDADAHLRLSGSENQGVAWYAALFVKPPAPQSGGSSGGSAGLIWLAGLALLWGYRRVSAA</sequence>
<dbReference type="EMBL" id="JACCEV010000002">
    <property type="protein sequence ID" value="NYT86016.1"/>
    <property type="molecule type" value="Genomic_DNA"/>
</dbReference>
<gene>
    <name evidence="3" type="ORF">H0A62_10405</name>
</gene>
<protein>
    <recommendedName>
        <fullName evidence="2">DUF5648 domain-containing protein</fullName>
    </recommendedName>
</protein>
<dbReference type="Proteomes" id="UP000554144">
    <property type="component" value="Unassembled WGS sequence"/>
</dbReference>
<evidence type="ECO:0000313" key="4">
    <source>
        <dbReference type="Proteomes" id="UP000554144"/>
    </source>
</evidence>
<name>A0A853GZ81_9BURK</name>
<keyword evidence="4" id="KW-1185">Reference proteome</keyword>
<feature type="signal peptide" evidence="1">
    <location>
        <begin position="1"/>
        <end position="20"/>
    </location>
</feature>
<evidence type="ECO:0000256" key="1">
    <source>
        <dbReference type="SAM" id="SignalP"/>
    </source>
</evidence>
<evidence type="ECO:0000259" key="2">
    <source>
        <dbReference type="Pfam" id="PF18885"/>
    </source>
</evidence>
<evidence type="ECO:0000313" key="3">
    <source>
        <dbReference type="EMBL" id="NYT86016.1"/>
    </source>
</evidence>
<feature type="chain" id="PRO_5033068446" description="DUF5648 domain-containing protein" evidence="1">
    <location>
        <begin position="21"/>
        <end position="608"/>
    </location>
</feature>
<dbReference type="AlphaFoldDB" id="A0A853GZ81"/>
<dbReference type="RefSeq" id="WP_130039556.1">
    <property type="nucleotide sequence ID" value="NZ_JACCEV010000002.1"/>
</dbReference>
<feature type="domain" description="DUF5648" evidence="2">
    <location>
        <begin position="444"/>
        <end position="569"/>
    </location>
</feature>
<accession>A0A853GZ81</accession>